<accession>A0A2N3YL01</accession>
<sequence>MTDQTPGPARAPLGESAPVDPPSVPARSIALFGTGVWVLALVVSLLVPALHTGPRSWWPWACVTGIALGVFAWGYIRRGRGNAAGA</sequence>
<feature type="transmembrane region" description="Helical" evidence="2">
    <location>
        <begin position="29"/>
        <end position="51"/>
    </location>
</feature>
<feature type="region of interest" description="Disordered" evidence="1">
    <location>
        <begin position="1"/>
        <end position="22"/>
    </location>
</feature>
<name>A0A2N3YL01_9MICO</name>
<reference evidence="3 4" key="1">
    <citation type="submission" date="2017-12" db="EMBL/GenBank/DDBJ databases">
        <title>Sequencing the genomes of 1000 Actinobacteria strains.</title>
        <authorList>
            <person name="Klenk H.-P."/>
        </authorList>
    </citation>
    <scope>NUCLEOTIDE SEQUENCE [LARGE SCALE GENOMIC DNA]</scope>
    <source>
        <strain evidence="3 4">DSM 12806</strain>
    </source>
</reference>
<organism evidence="3 4">
    <name type="scientific">Phycicoccus duodecadis</name>
    <dbReference type="NCBI Taxonomy" id="173053"/>
    <lineage>
        <taxon>Bacteria</taxon>
        <taxon>Bacillati</taxon>
        <taxon>Actinomycetota</taxon>
        <taxon>Actinomycetes</taxon>
        <taxon>Micrococcales</taxon>
        <taxon>Intrasporangiaceae</taxon>
        <taxon>Phycicoccus</taxon>
    </lineage>
</organism>
<gene>
    <name evidence="3" type="ORF">ATL31_2387</name>
</gene>
<keyword evidence="4" id="KW-1185">Reference proteome</keyword>
<comment type="caution">
    <text evidence="3">The sequence shown here is derived from an EMBL/GenBank/DDBJ whole genome shotgun (WGS) entry which is preliminary data.</text>
</comment>
<keyword evidence="2" id="KW-0812">Transmembrane</keyword>
<dbReference type="OrthoDB" id="5149277at2"/>
<protein>
    <submittedName>
        <fullName evidence="3">Uncharacterized protein DUF2530</fullName>
    </submittedName>
</protein>
<dbReference type="RefSeq" id="WP_101395950.1">
    <property type="nucleotide sequence ID" value="NZ_PJNE01000001.1"/>
</dbReference>
<dbReference type="Proteomes" id="UP000233781">
    <property type="component" value="Unassembled WGS sequence"/>
</dbReference>
<proteinExistence type="predicted"/>
<evidence type="ECO:0000256" key="1">
    <source>
        <dbReference type="SAM" id="MobiDB-lite"/>
    </source>
</evidence>
<keyword evidence="2" id="KW-0472">Membrane</keyword>
<dbReference type="EMBL" id="PJNE01000001">
    <property type="protein sequence ID" value="PKW27541.1"/>
    <property type="molecule type" value="Genomic_DNA"/>
</dbReference>
<dbReference type="AlphaFoldDB" id="A0A2N3YL01"/>
<evidence type="ECO:0000256" key="2">
    <source>
        <dbReference type="SAM" id="Phobius"/>
    </source>
</evidence>
<evidence type="ECO:0000313" key="4">
    <source>
        <dbReference type="Proteomes" id="UP000233781"/>
    </source>
</evidence>
<keyword evidence="2" id="KW-1133">Transmembrane helix</keyword>
<feature type="transmembrane region" description="Helical" evidence="2">
    <location>
        <begin position="57"/>
        <end position="76"/>
    </location>
</feature>
<evidence type="ECO:0000313" key="3">
    <source>
        <dbReference type="EMBL" id="PKW27541.1"/>
    </source>
</evidence>